<evidence type="ECO:0000313" key="5">
    <source>
        <dbReference type="Proteomes" id="UP000474718"/>
    </source>
</evidence>
<evidence type="ECO:0000313" key="4">
    <source>
        <dbReference type="Proteomes" id="UP000184089"/>
    </source>
</evidence>
<dbReference type="EMBL" id="WWVX01000001">
    <property type="protein sequence ID" value="MZL68640.1"/>
    <property type="molecule type" value="Genomic_DNA"/>
</dbReference>
<gene>
    <name evidence="2" type="ORF">GT747_02465</name>
    <name evidence="3" type="ORF">SAMN05444424_0293</name>
</gene>
<dbReference type="AlphaFoldDB" id="A0AAQ1MB42"/>
<keyword evidence="1" id="KW-1133">Transmembrane helix</keyword>
<feature type="transmembrane region" description="Helical" evidence="1">
    <location>
        <begin position="123"/>
        <end position="145"/>
    </location>
</feature>
<feature type="transmembrane region" description="Helical" evidence="1">
    <location>
        <begin position="42"/>
        <end position="63"/>
    </location>
</feature>
<feature type="transmembrane region" description="Helical" evidence="1">
    <location>
        <begin position="151"/>
        <end position="170"/>
    </location>
</feature>
<accession>A0AAQ1MB42</accession>
<evidence type="ECO:0000313" key="2">
    <source>
        <dbReference type="EMBL" id="MZL68640.1"/>
    </source>
</evidence>
<evidence type="ECO:0000313" key="3">
    <source>
        <dbReference type="EMBL" id="SHF67536.1"/>
    </source>
</evidence>
<organism evidence="3 4">
    <name type="scientific">Bittarella massiliensis</name>
    <name type="common">ex Durand et al. 2017</name>
    <dbReference type="NCBI Taxonomy" id="1720313"/>
    <lineage>
        <taxon>Bacteria</taxon>
        <taxon>Bacillati</taxon>
        <taxon>Bacillota</taxon>
        <taxon>Clostridia</taxon>
        <taxon>Eubacteriales</taxon>
        <taxon>Oscillospiraceae</taxon>
        <taxon>Bittarella (ex Durand et al. 2017)</taxon>
    </lineage>
</organism>
<sequence length="365" mass="38581">MERIKAGARDLWQGSLCILLLWGILFRGSYAKDGILRGLTSCYQVIIPALFPFLVVSHLIMGSRLSLALESLFSPVSRFLFRSGRQGGAIFSMAMIGGFPVGPKLLRGAVDRGELDREEARRLALFCVAPAPAFVITGVGGGMFHSMQLGAVLYLCSVLGAVLTGTLLSRRGSKKGGKGRAPASTHQPRRFEPFSAVFVQAVSSSVQSLLSICGYVILFSALLQLLGGCLPLPDGGKALLSGLLEITSGCLIAAALPGRLGPYLAAFFLGFCGLSAVCQMQFCLGDLASIGKLLGARLLCGGLVLGLFSLFFELLPSPAADVFFSSTPPRLDGTVNAPLTSVLLLLFCLAALFTLSRKSRVLLDK</sequence>
<dbReference type="RefSeq" id="WP_021658384.1">
    <property type="nucleotide sequence ID" value="NZ_FQVY01000001.1"/>
</dbReference>
<feature type="transmembrane region" description="Helical" evidence="1">
    <location>
        <begin position="83"/>
        <end position="102"/>
    </location>
</feature>
<reference evidence="2 5" key="3">
    <citation type="journal article" date="2019" name="Nat. Med.">
        <title>A library of human gut bacterial isolates paired with longitudinal multiomics data enables mechanistic microbiome research.</title>
        <authorList>
            <person name="Poyet M."/>
            <person name="Groussin M."/>
            <person name="Gibbons S.M."/>
            <person name="Avila-Pacheco J."/>
            <person name="Jiang X."/>
            <person name="Kearney S.M."/>
            <person name="Perrotta A.R."/>
            <person name="Berdy B."/>
            <person name="Zhao S."/>
            <person name="Lieberman T.D."/>
            <person name="Swanson P.K."/>
            <person name="Smith M."/>
            <person name="Roesemann S."/>
            <person name="Alexander J.E."/>
            <person name="Rich S.A."/>
            <person name="Livny J."/>
            <person name="Vlamakis H."/>
            <person name="Clish C."/>
            <person name="Bullock K."/>
            <person name="Deik A."/>
            <person name="Scott J."/>
            <person name="Pierce K.A."/>
            <person name="Xavier R.J."/>
            <person name="Alm E.J."/>
        </authorList>
    </citation>
    <scope>NUCLEOTIDE SEQUENCE [LARGE SCALE GENOMIC DNA]</scope>
    <source>
        <strain evidence="2 5">BIOML-A2</strain>
    </source>
</reference>
<keyword evidence="1" id="KW-0812">Transmembrane</keyword>
<feature type="transmembrane region" description="Helical" evidence="1">
    <location>
        <begin position="296"/>
        <end position="315"/>
    </location>
</feature>
<reference evidence="4" key="2">
    <citation type="submission" date="2016-11" db="EMBL/GenBank/DDBJ databases">
        <authorList>
            <person name="Jaros S."/>
            <person name="Januszkiewicz K."/>
            <person name="Wedrychowicz H."/>
        </authorList>
    </citation>
    <scope>NUCLEOTIDE SEQUENCE [LARGE SCALE GENOMIC DNA]</scope>
    <source>
        <strain evidence="4">DSM 4029</strain>
    </source>
</reference>
<keyword evidence="1" id="KW-0472">Membrane</keyword>
<dbReference type="Proteomes" id="UP000184089">
    <property type="component" value="Unassembled WGS sequence"/>
</dbReference>
<dbReference type="Proteomes" id="UP000474718">
    <property type="component" value="Unassembled WGS sequence"/>
</dbReference>
<proteinExistence type="predicted"/>
<keyword evidence="5" id="KW-1185">Reference proteome</keyword>
<feature type="transmembrane region" description="Helical" evidence="1">
    <location>
        <begin position="335"/>
        <end position="355"/>
    </location>
</feature>
<reference evidence="3" key="1">
    <citation type="submission" date="2016-11" db="EMBL/GenBank/DDBJ databases">
        <authorList>
            <person name="Varghese N."/>
            <person name="Submissions S."/>
        </authorList>
    </citation>
    <scope>NUCLEOTIDE SEQUENCE</scope>
    <source>
        <strain evidence="3">DSM 4029</strain>
    </source>
</reference>
<name>A0AAQ1MB42_9FIRM</name>
<feature type="transmembrane region" description="Helical" evidence="1">
    <location>
        <begin position="215"/>
        <end position="232"/>
    </location>
</feature>
<dbReference type="EMBL" id="FQVY01000001">
    <property type="protein sequence ID" value="SHF67536.1"/>
    <property type="molecule type" value="Genomic_DNA"/>
</dbReference>
<evidence type="ECO:0000256" key="1">
    <source>
        <dbReference type="SAM" id="Phobius"/>
    </source>
</evidence>
<protein>
    <recommendedName>
        <fullName evidence="6">Sporulation protein</fullName>
    </recommendedName>
</protein>
<comment type="caution">
    <text evidence="3">The sequence shown here is derived from an EMBL/GenBank/DDBJ whole genome shotgun (WGS) entry which is preliminary data.</text>
</comment>
<evidence type="ECO:0008006" key="6">
    <source>
        <dbReference type="Google" id="ProtNLM"/>
    </source>
</evidence>